<dbReference type="InterPro" id="IPR013096">
    <property type="entry name" value="Cupin_2"/>
</dbReference>
<reference evidence="4 5" key="1">
    <citation type="journal article" date="2020" name="Insects">
        <title>Bacteria Belonging to Pseudomonas typographi sp. nov. from the Bark Beetle Ips typographus Have Genomic Potential to Aid in the Host Ecology.</title>
        <authorList>
            <person name="Peral-Aranega E."/>
            <person name="Saati-Santamaria Z."/>
            <person name="Kolarik M."/>
            <person name="Rivas R."/>
            <person name="Garcia-Fraile P."/>
        </authorList>
    </citation>
    <scope>NUCLEOTIDE SEQUENCE [LARGE SCALE GENOMIC DNA]</scope>
    <source>
        <strain evidence="4 5">CA3A</strain>
    </source>
</reference>
<keyword evidence="2" id="KW-0560">Oxidoreductase</keyword>
<protein>
    <submittedName>
        <fullName evidence="4">Cupin domain-containing protein</fullName>
    </submittedName>
</protein>
<dbReference type="Pfam" id="PF07883">
    <property type="entry name" value="Cupin_2"/>
    <property type="match status" value="2"/>
</dbReference>
<evidence type="ECO:0000256" key="2">
    <source>
        <dbReference type="ARBA" id="ARBA00023002"/>
    </source>
</evidence>
<organism evidence="4 5">
    <name type="scientific">Pseudomonas typographi</name>
    <dbReference type="NCBI Taxonomy" id="2715964"/>
    <lineage>
        <taxon>Bacteria</taxon>
        <taxon>Pseudomonadati</taxon>
        <taxon>Pseudomonadota</taxon>
        <taxon>Gammaproteobacteria</taxon>
        <taxon>Pseudomonadales</taxon>
        <taxon>Pseudomonadaceae</taxon>
        <taxon>Pseudomonas</taxon>
    </lineage>
</organism>
<dbReference type="CDD" id="cd02216">
    <property type="entry name" value="cupin_GDO-like_N"/>
    <property type="match status" value="1"/>
</dbReference>
<dbReference type="PANTHER" id="PTHR41517">
    <property type="entry name" value="1,2-DIOXYGENASE PROTEIN-RELATED"/>
    <property type="match status" value="1"/>
</dbReference>
<feature type="domain" description="Cupin type-2" evidence="3">
    <location>
        <begin position="272"/>
        <end position="338"/>
    </location>
</feature>
<evidence type="ECO:0000313" key="4">
    <source>
        <dbReference type="EMBL" id="MBD1598093.1"/>
    </source>
</evidence>
<evidence type="ECO:0000256" key="1">
    <source>
        <dbReference type="ARBA" id="ARBA00022964"/>
    </source>
</evidence>
<dbReference type="InterPro" id="IPR047183">
    <property type="entry name" value="GDO-like"/>
</dbReference>
<dbReference type="EMBL" id="JAAOCA010000005">
    <property type="protein sequence ID" value="MBD1598093.1"/>
    <property type="molecule type" value="Genomic_DNA"/>
</dbReference>
<dbReference type="RefSeq" id="WP_190418082.1">
    <property type="nucleotide sequence ID" value="NZ_JAAOCA010000005.1"/>
</dbReference>
<dbReference type="InterPro" id="IPR014710">
    <property type="entry name" value="RmlC-like_jellyroll"/>
</dbReference>
<evidence type="ECO:0000259" key="3">
    <source>
        <dbReference type="Pfam" id="PF07883"/>
    </source>
</evidence>
<dbReference type="CDD" id="cd06992">
    <property type="entry name" value="cupin_GDO-like_C"/>
    <property type="match status" value="1"/>
</dbReference>
<evidence type="ECO:0000313" key="5">
    <source>
        <dbReference type="Proteomes" id="UP000805841"/>
    </source>
</evidence>
<comment type="caution">
    <text evidence="4">The sequence shown here is derived from an EMBL/GenBank/DDBJ whole genome shotgun (WGS) entry which is preliminary data.</text>
</comment>
<dbReference type="Gene3D" id="2.60.120.10">
    <property type="entry name" value="Jelly Rolls"/>
    <property type="match status" value="1"/>
</dbReference>
<feature type="domain" description="Cupin type-2" evidence="3">
    <location>
        <begin position="103"/>
        <end position="170"/>
    </location>
</feature>
<dbReference type="InterPro" id="IPR011051">
    <property type="entry name" value="RmlC_Cupin_sf"/>
</dbReference>
<gene>
    <name evidence="4" type="ORF">HAQ05_05120</name>
</gene>
<dbReference type="Proteomes" id="UP000805841">
    <property type="component" value="Unassembled WGS sequence"/>
</dbReference>
<sequence>MSSPATGPTAEPSMVDGQARKALKDDLARFDCRIHQPDDPPLFTREPRSDMRTVHWRWADLEPLLERVGQAIAIGSGGQRRTLRLANPGLPFGTTHTFWASIQYILPGEVAEAHRHTANAFRFILKGSGCTTTVDGEMYSMHEGDLVLTPSMAWHDHVHRGDEPMIWLDVLDISLSRSLHATFFEPYDRQMQPVNDVPEHSWRAFGSGIMRSPRAARPNAVNPLLVYPRQQAEAALALAEGLQPDPFEDVVLEYQDPVNGGAAMKTMGMSLLKLRPGFQGQPRRHTGSKLYCALRGHGSTIVDGQRYDWAPGDFLAIAPWSWHQHVNQTTQEAVLFEVDDLPAVKALGYYREEGLEQGEARQVIGAAQ</sequence>
<keyword evidence="1" id="KW-0223">Dioxygenase</keyword>
<accession>A0ABR7YY03</accession>
<name>A0ABR7YY03_9PSED</name>
<dbReference type="PANTHER" id="PTHR41517:SF1">
    <property type="entry name" value="CUPIN"/>
    <property type="match status" value="1"/>
</dbReference>
<dbReference type="SUPFAM" id="SSF51182">
    <property type="entry name" value="RmlC-like cupins"/>
    <property type="match status" value="1"/>
</dbReference>
<keyword evidence="5" id="KW-1185">Reference proteome</keyword>
<proteinExistence type="predicted"/>